<dbReference type="Pfam" id="PF19533">
    <property type="entry name" value="Rab3-GAP_cat_C"/>
    <property type="match status" value="1"/>
</dbReference>
<dbReference type="AlphaFoldDB" id="A0AAF3JB26"/>
<dbReference type="GO" id="GO:0005783">
    <property type="term" value="C:endoplasmic reticulum"/>
    <property type="evidence" value="ECO:0007669"/>
    <property type="project" value="UniProtKB-SubCell"/>
</dbReference>
<evidence type="ECO:0000313" key="13">
    <source>
        <dbReference type="WBParaSite" id="MBELARI_LOCUS7794"/>
    </source>
</evidence>
<evidence type="ECO:0000256" key="1">
    <source>
        <dbReference type="ARBA" id="ARBA00004222"/>
    </source>
</evidence>
<evidence type="ECO:0000256" key="7">
    <source>
        <dbReference type="ARBA" id="ARBA00022490"/>
    </source>
</evidence>
<evidence type="ECO:0000256" key="4">
    <source>
        <dbReference type="ARBA" id="ARBA00008856"/>
    </source>
</evidence>
<dbReference type="Proteomes" id="UP000887575">
    <property type="component" value="Unassembled WGS sequence"/>
</dbReference>
<feature type="domain" description="Rab3GAP catalytic subunit conserved" evidence="10">
    <location>
        <begin position="570"/>
        <end position="715"/>
    </location>
</feature>
<evidence type="ECO:0000313" key="12">
    <source>
        <dbReference type="Proteomes" id="UP000887575"/>
    </source>
</evidence>
<comment type="subcellular location">
    <subcellularLocation>
        <location evidence="3">Cytoplasm</location>
    </subcellularLocation>
    <subcellularLocation>
        <location evidence="2">Endoplasmic reticulum</location>
    </subcellularLocation>
    <subcellularLocation>
        <location evidence="1">Golgi apparatus</location>
        <location evidence="1">cis-Golgi network</location>
    </subcellularLocation>
</comment>
<evidence type="ECO:0000259" key="10">
    <source>
        <dbReference type="Pfam" id="PF13890"/>
    </source>
</evidence>
<reference evidence="13" key="1">
    <citation type="submission" date="2024-02" db="UniProtKB">
        <authorList>
            <consortium name="WormBaseParasite"/>
        </authorList>
    </citation>
    <scope>IDENTIFICATION</scope>
</reference>
<keyword evidence="8" id="KW-0256">Endoplasmic reticulum</keyword>
<dbReference type="Pfam" id="PF13890">
    <property type="entry name" value="Rab3-GTPase_cat"/>
    <property type="match status" value="1"/>
</dbReference>
<organism evidence="12 13">
    <name type="scientific">Mesorhabditis belari</name>
    <dbReference type="NCBI Taxonomy" id="2138241"/>
    <lineage>
        <taxon>Eukaryota</taxon>
        <taxon>Metazoa</taxon>
        <taxon>Ecdysozoa</taxon>
        <taxon>Nematoda</taxon>
        <taxon>Chromadorea</taxon>
        <taxon>Rhabditida</taxon>
        <taxon>Rhabditina</taxon>
        <taxon>Rhabditomorpha</taxon>
        <taxon>Rhabditoidea</taxon>
        <taxon>Rhabditidae</taxon>
        <taxon>Mesorhabditinae</taxon>
        <taxon>Mesorhabditis</taxon>
    </lineage>
</organism>
<proteinExistence type="inferred from homology"/>
<evidence type="ECO:0000256" key="2">
    <source>
        <dbReference type="ARBA" id="ARBA00004240"/>
    </source>
</evidence>
<keyword evidence="12" id="KW-1185">Reference proteome</keyword>
<dbReference type="PANTHER" id="PTHR21422">
    <property type="entry name" value="RAB3 GTPASE-ACTIVATING PROTEIN CATALYTIC SUBUNIT"/>
    <property type="match status" value="1"/>
</dbReference>
<dbReference type="InterPro" id="IPR026147">
    <property type="entry name" value="Rab3GAP1_conserved"/>
</dbReference>
<evidence type="ECO:0000256" key="8">
    <source>
        <dbReference type="ARBA" id="ARBA00022824"/>
    </source>
</evidence>
<accession>A0AAF3JB26</accession>
<evidence type="ECO:0000256" key="5">
    <source>
        <dbReference type="ARBA" id="ARBA00015817"/>
    </source>
</evidence>
<keyword evidence="6" id="KW-0343">GTPase activation</keyword>
<keyword evidence="7" id="KW-0963">Cytoplasm</keyword>
<dbReference type="WBParaSite" id="MBELARI_LOCUS7794">
    <property type="protein sequence ID" value="MBELARI_LOCUS7794"/>
    <property type="gene ID" value="MBELARI_LOCUS7794"/>
</dbReference>
<dbReference type="GO" id="GO:0005794">
    <property type="term" value="C:Golgi apparatus"/>
    <property type="evidence" value="ECO:0007669"/>
    <property type="project" value="UniProtKB-SubCell"/>
</dbReference>
<evidence type="ECO:0000256" key="6">
    <source>
        <dbReference type="ARBA" id="ARBA00022468"/>
    </source>
</evidence>
<keyword evidence="9" id="KW-0333">Golgi apparatus</keyword>
<sequence length="913" mass="104296">MTNTEPPEFRPGAEFPGSEEIFEISDFTVVTELEQFVVSVEAIIHEWGLSGTETRPGPPKLTNITKWDSKSEKIQFGEGNHLRITHFWPDIEEALEALPTPSTSSIAHLGYHSLGLASPDSDFYPRNNIVAMYAATEHIVFSPWHPEDDKIVNEDQKNTIISAIRIAALSCDCELPMFLQYSGLERQLYHGVLITRSTVTMYEGAHLQAGQSRHSHLSGLLQMFKEKVKCPIPLIDASDIRVSAQIEITHKITSAEMNDDQLIDVCRVPFGSELNPIKSLVLIALWPNLKEEILNEDETLSDLDPMSAFAWSARVNFTHVDRFLDDALHKLLDLPISKFHFETAALLLGIDTNSPTSGARAFDGLTGSSRSLRIGASQSLTNPAGLNLEDPLLPLPNEIMNYWIGEIFMKNRSETPNDEMQSLELKEKHFDKKKTEKEIVEELKKKFKMVKSAPEGSVTARLGNAFTHSLVKANYGPTTFAQVWYEFVRKLRYFYENNKDIPGMTSVEYPDLSMCLLHQKIEMLQCCITARKKRHALYESCNNFTNDEFFDAEEDLSDDSQREEQIQCTEPFGRLRLLDEEMMLKDHPEIPIYVPITQDREPMTEDMIEEHAHYLSSLEDGQERTEAQTDMLKSDMQAFKAANPGCSFEDFLRWHSPKDIIWNEEERKWELSERMLIPENSWLNCWEHSMPVPVVHQKRLFNESKRAEEILSWLESSKCGQISELIRPVVFAQAVRYLLNEVEPVLSLIEPEKIVFSTIRACRSGSRDDFLEAAREIRRIETILLHYQAIFSALDLPMAKNGPARDVVALKEFVLKLIEEEKLIKDIPEDCVISHGVPIIGGPNEFVGDSMQKLILNSKQKSKPNVTKRQYVLRWLVPRPSAQSRLCPQRLFASLSKKEFRLCGAYTDDAIFR</sequence>
<evidence type="ECO:0000256" key="9">
    <source>
        <dbReference type="ARBA" id="ARBA00023034"/>
    </source>
</evidence>
<evidence type="ECO:0000256" key="3">
    <source>
        <dbReference type="ARBA" id="ARBA00004496"/>
    </source>
</evidence>
<dbReference type="InterPro" id="IPR045700">
    <property type="entry name" value="Rab3GAP1"/>
</dbReference>
<dbReference type="GO" id="GO:0005096">
    <property type="term" value="F:GTPase activator activity"/>
    <property type="evidence" value="ECO:0007669"/>
    <property type="project" value="UniProtKB-KW"/>
</dbReference>
<comment type="similarity">
    <text evidence="4">Belongs to the Rab3-GAP catalytic subunit family.</text>
</comment>
<protein>
    <recommendedName>
        <fullName evidence="5">Rab3 GTPase-activating protein catalytic subunit</fullName>
    </recommendedName>
</protein>
<dbReference type="InterPro" id="IPR045698">
    <property type="entry name" value="Rab3GAP1_C"/>
</dbReference>
<name>A0AAF3JB26_9BILA</name>
<feature type="domain" description="Rab3GAP catalytic subunit C-terminal" evidence="11">
    <location>
        <begin position="862"/>
        <end position="912"/>
    </location>
</feature>
<dbReference type="PANTHER" id="PTHR21422:SF9">
    <property type="entry name" value="RAB3 GTPASE-ACTIVATING PROTEIN CATALYTIC SUBUNIT"/>
    <property type="match status" value="1"/>
</dbReference>
<evidence type="ECO:0000259" key="11">
    <source>
        <dbReference type="Pfam" id="PF19533"/>
    </source>
</evidence>